<dbReference type="InterPro" id="IPR051691">
    <property type="entry name" value="Metab_Enz_Cyan_OpOx_G3PDH"/>
</dbReference>
<organism evidence="6 7">
    <name type="scientific">Desulfobacula phenolica</name>
    <dbReference type="NCBI Taxonomy" id="90732"/>
    <lineage>
        <taxon>Bacteria</taxon>
        <taxon>Pseudomonadati</taxon>
        <taxon>Thermodesulfobacteriota</taxon>
        <taxon>Desulfobacteria</taxon>
        <taxon>Desulfobacterales</taxon>
        <taxon>Desulfobacteraceae</taxon>
        <taxon>Desulfobacula</taxon>
    </lineage>
</organism>
<evidence type="ECO:0000313" key="6">
    <source>
        <dbReference type="EMBL" id="SDU07995.1"/>
    </source>
</evidence>
<dbReference type="InterPro" id="IPR003813">
    <property type="entry name" value="MvhD/FlpD"/>
</dbReference>
<feature type="domain" description="4Fe-4S ferredoxin-type" evidence="5">
    <location>
        <begin position="681"/>
        <end position="710"/>
    </location>
</feature>
<dbReference type="PANTHER" id="PTHR42949:SF3">
    <property type="entry name" value="ANAEROBIC GLYCEROL-3-PHOSPHATE DEHYDROGENASE SUBUNIT B"/>
    <property type="match status" value="1"/>
</dbReference>
<dbReference type="RefSeq" id="WP_175530304.1">
    <property type="nucleotide sequence ID" value="NZ_FNLL01000004.1"/>
</dbReference>
<evidence type="ECO:0000259" key="5">
    <source>
        <dbReference type="PROSITE" id="PS51379"/>
    </source>
</evidence>
<dbReference type="SUPFAM" id="SSF51905">
    <property type="entry name" value="FAD/NAD(P)-binding domain"/>
    <property type="match status" value="1"/>
</dbReference>
<dbReference type="PANTHER" id="PTHR42949">
    <property type="entry name" value="ANAEROBIC GLYCEROL-3-PHOSPHATE DEHYDROGENASE SUBUNIT B"/>
    <property type="match status" value="1"/>
</dbReference>
<accession>A0A1H2FL03</accession>
<dbReference type="InterPro" id="IPR036188">
    <property type="entry name" value="FAD/NAD-bd_sf"/>
</dbReference>
<keyword evidence="2" id="KW-0560">Oxidoreductase</keyword>
<dbReference type="GO" id="GO:0046872">
    <property type="term" value="F:metal ion binding"/>
    <property type="evidence" value="ECO:0007669"/>
    <property type="project" value="UniProtKB-KW"/>
</dbReference>
<dbReference type="Pfam" id="PF07992">
    <property type="entry name" value="Pyr_redox_2"/>
    <property type="match status" value="1"/>
</dbReference>
<keyword evidence="7" id="KW-1185">Reference proteome</keyword>
<dbReference type="PROSITE" id="PS51379">
    <property type="entry name" value="4FE4S_FER_2"/>
    <property type="match status" value="2"/>
</dbReference>
<dbReference type="Proteomes" id="UP000199608">
    <property type="component" value="Unassembled WGS sequence"/>
</dbReference>
<evidence type="ECO:0000256" key="4">
    <source>
        <dbReference type="ARBA" id="ARBA00023014"/>
    </source>
</evidence>
<dbReference type="InterPro" id="IPR023753">
    <property type="entry name" value="FAD/NAD-binding_dom"/>
</dbReference>
<dbReference type="Gene3D" id="3.50.50.60">
    <property type="entry name" value="FAD/NAD(P)-binding domain"/>
    <property type="match status" value="1"/>
</dbReference>
<evidence type="ECO:0000256" key="3">
    <source>
        <dbReference type="ARBA" id="ARBA00023004"/>
    </source>
</evidence>
<reference evidence="7" key="1">
    <citation type="submission" date="2016-10" db="EMBL/GenBank/DDBJ databases">
        <authorList>
            <person name="Varghese N."/>
            <person name="Submissions S."/>
        </authorList>
    </citation>
    <scope>NUCLEOTIDE SEQUENCE [LARGE SCALE GENOMIC DNA]</scope>
    <source>
        <strain evidence="7">DSM 3384</strain>
    </source>
</reference>
<keyword evidence="1" id="KW-0479">Metal-binding</keyword>
<dbReference type="AlphaFoldDB" id="A0A1H2FL03"/>
<dbReference type="InterPro" id="IPR017900">
    <property type="entry name" value="4Fe4S_Fe_S_CS"/>
</dbReference>
<proteinExistence type="predicted"/>
<feature type="domain" description="4Fe-4S ferredoxin-type" evidence="5">
    <location>
        <begin position="711"/>
        <end position="740"/>
    </location>
</feature>
<dbReference type="Gene3D" id="3.30.70.20">
    <property type="match status" value="1"/>
</dbReference>
<dbReference type="Pfam" id="PF02662">
    <property type="entry name" value="FlpD"/>
    <property type="match status" value="1"/>
</dbReference>
<sequence>MKKTTPSILIIGGGVAGISAAQTLSHQDVIVHLVEKDDTLGGHAALWACMATGSCENCGACLSIEMADQILKQKNVTCHLDAMVETLIKKDQGYEVGLNNKETFFVEKIILATGFSPFDPVQIKSLHHDVYENVITTARLNTLLKEETLSEYLNGKADPKIAFIQCVGSRNREQGKDYCSQVCCKISMRHANKLVHLYPEADITLFHMDLQIIGKEVRPLFSTLSKNIELIQGVPAEILEDAETKMLTIMTEAKENQTKNNQAPKNQTPKNQTRIARAFDLIVLSVGMQPSQNLENTAKLLGISPNSWGFFNTDQAMLSADVSVAGCAKGPKDILASQQDGRMAAARIIDELGLTHDKKPGIAVFGQGSQADQTAMAIAAKGYSTYLFGPGTNLCDDTQVTILNNSKLISISGTAGNFSIFYESPFDESSFDKSIGSKKTTLTCAAIIAAHEPIQSQKPLSGLTNKPASLDALSQMIEKTPDDCPDNIAVLLDYHGPEFKSSARLALNTAIKARSLGKNISVIMNKMLVHGESGQRLYDTARQQGVDFLRFETSDDIDIRDSGNGFSIKLKEATLPFIELNLNCDCLVLPPVVLPGTEFKDAAALLRQPLDKQGFLQSANTRHRLTRSSRKGIFFAGSGHDETDQEDLNNEIKDILSELSSQAPYWTKLDQAKLDSPQIDTGVEINQKKCAQCLTCIRICPHGAIVMNEKNRPQIVPNSCFSCHLCVSNCPAYAIESKELSNDLIARKIETNKIVILACERSAALAANNLCLPDNITLIKIPCVCRISSDIILKALLNGAAQVIVSGCHEENCRSFAGSRVAETSVNNVSRLPGVAASKIMWEPVAANETAKFKRIIANASE</sequence>
<keyword evidence="3" id="KW-0408">Iron</keyword>
<dbReference type="InterPro" id="IPR017896">
    <property type="entry name" value="4Fe4S_Fe-S-bd"/>
</dbReference>
<keyword evidence="4" id="KW-0411">Iron-sulfur</keyword>
<dbReference type="PROSITE" id="PS00198">
    <property type="entry name" value="4FE4S_FER_1"/>
    <property type="match status" value="2"/>
</dbReference>
<dbReference type="GO" id="GO:0016491">
    <property type="term" value="F:oxidoreductase activity"/>
    <property type="evidence" value="ECO:0007669"/>
    <property type="project" value="UniProtKB-KW"/>
</dbReference>
<dbReference type="Pfam" id="PF12838">
    <property type="entry name" value="Fer4_7"/>
    <property type="match status" value="1"/>
</dbReference>
<dbReference type="SUPFAM" id="SSF54862">
    <property type="entry name" value="4Fe-4S ferredoxins"/>
    <property type="match status" value="1"/>
</dbReference>
<protein>
    <submittedName>
        <fullName evidence="6">Heterodisulfide reductase subunit A</fullName>
    </submittedName>
</protein>
<evidence type="ECO:0000256" key="2">
    <source>
        <dbReference type="ARBA" id="ARBA00023002"/>
    </source>
</evidence>
<dbReference type="EMBL" id="FNLL01000004">
    <property type="protein sequence ID" value="SDU07995.1"/>
    <property type="molecule type" value="Genomic_DNA"/>
</dbReference>
<evidence type="ECO:0000256" key="1">
    <source>
        <dbReference type="ARBA" id="ARBA00022723"/>
    </source>
</evidence>
<name>A0A1H2FL03_9BACT</name>
<dbReference type="GO" id="GO:0051536">
    <property type="term" value="F:iron-sulfur cluster binding"/>
    <property type="evidence" value="ECO:0007669"/>
    <property type="project" value="UniProtKB-KW"/>
</dbReference>
<gene>
    <name evidence="6" type="ORF">SAMN04487931_104216</name>
</gene>
<evidence type="ECO:0000313" key="7">
    <source>
        <dbReference type="Proteomes" id="UP000199608"/>
    </source>
</evidence>